<feature type="signal peptide" evidence="2">
    <location>
        <begin position="1"/>
        <end position="25"/>
    </location>
</feature>
<protein>
    <submittedName>
        <fullName evidence="4">Alkaline phosphatase</fullName>
    </submittedName>
</protein>
<organism evidence="4 5">
    <name type="scientific">Candidatus Segetimicrobium genomatis</name>
    <dbReference type="NCBI Taxonomy" id="2569760"/>
    <lineage>
        <taxon>Bacteria</taxon>
        <taxon>Bacillati</taxon>
        <taxon>Candidatus Sysuimicrobiota</taxon>
        <taxon>Candidatus Sysuimicrobiia</taxon>
        <taxon>Candidatus Sysuimicrobiales</taxon>
        <taxon>Candidatus Segetimicrobiaceae</taxon>
        <taxon>Candidatus Segetimicrobium</taxon>
    </lineage>
</organism>
<dbReference type="GO" id="GO:0003993">
    <property type="term" value="F:acid phosphatase activity"/>
    <property type="evidence" value="ECO:0007669"/>
    <property type="project" value="InterPro"/>
</dbReference>
<gene>
    <name evidence="4" type="ORF">E6H05_10370</name>
</gene>
<dbReference type="InterPro" id="IPR039331">
    <property type="entry name" value="PAPs-like"/>
</dbReference>
<dbReference type="Gene3D" id="3.60.21.10">
    <property type="match status" value="1"/>
</dbReference>
<evidence type="ECO:0000313" key="5">
    <source>
        <dbReference type="Proteomes" id="UP000318834"/>
    </source>
</evidence>
<evidence type="ECO:0000256" key="1">
    <source>
        <dbReference type="ARBA" id="ARBA00022729"/>
    </source>
</evidence>
<dbReference type="AlphaFoldDB" id="A0A537INI9"/>
<feature type="chain" id="PRO_5021746741" evidence="2">
    <location>
        <begin position="26"/>
        <end position="303"/>
    </location>
</feature>
<evidence type="ECO:0000256" key="2">
    <source>
        <dbReference type="SAM" id="SignalP"/>
    </source>
</evidence>
<dbReference type="Proteomes" id="UP000318834">
    <property type="component" value="Unassembled WGS sequence"/>
</dbReference>
<feature type="domain" description="Calcineurin-like phosphoesterase" evidence="3">
    <location>
        <begin position="69"/>
        <end position="222"/>
    </location>
</feature>
<keyword evidence="1 2" id="KW-0732">Signal</keyword>
<reference evidence="4 5" key="1">
    <citation type="journal article" date="2019" name="Nat. Microbiol.">
        <title>Mediterranean grassland soil C-N compound turnover is dependent on rainfall and depth, and is mediated by genomically divergent microorganisms.</title>
        <authorList>
            <person name="Diamond S."/>
            <person name="Andeer P.F."/>
            <person name="Li Z."/>
            <person name="Crits-Christoph A."/>
            <person name="Burstein D."/>
            <person name="Anantharaman K."/>
            <person name="Lane K.R."/>
            <person name="Thomas B.C."/>
            <person name="Pan C."/>
            <person name="Northen T.R."/>
            <person name="Banfield J.F."/>
        </authorList>
    </citation>
    <scope>NUCLEOTIDE SEQUENCE [LARGE SCALE GENOMIC DNA]</scope>
    <source>
        <strain evidence="4">NP_8</strain>
    </source>
</reference>
<dbReference type="PANTHER" id="PTHR22953:SF153">
    <property type="entry name" value="PURPLE ACID PHOSPHATASE"/>
    <property type="match status" value="1"/>
</dbReference>
<dbReference type="SUPFAM" id="SSF56300">
    <property type="entry name" value="Metallo-dependent phosphatases"/>
    <property type="match status" value="1"/>
</dbReference>
<proteinExistence type="predicted"/>
<evidence type="ECO:0000313" key="4">
    <source>
        <dbReference type="EMBL" id="TMI72921.1"/>
    </source>
</evidence>
<dbReference type="InterPro" id="IPR004843">
    <property type="entry name" value="Calcineurin-like_PHP"/>
</dbReference>
<dbReference type="EMBL" id="VBAP01000077">
    <property type="protein sequence ID" value="TMI72921.1"/>
    <property type="molecule type" value="Genomic_DNA"/>
</dbReference>
<comment type="caution">
    <text evidence="4">The sequence shown here is derived from an EMBL/GenBank/DDBJ whole genome shotgun (WGS) entry which is preliminary data.</text>
</comment>
<evidence type="ECO:0000259" key="3">
    <source>
        <dbReference type="Pfam" id="PF00149"/>
    </source>
</evidence>
<accession>A0A537INI9</accession>
<dbReference type="PANTHER" id="PTHR22953">
    <property type="entry name" value="ACID PHOSPHATASE RELATED"/>
    <property type="match status" value="1"/>
</dbReference>
<dbReference type="Pfam" id="PF00149">
    <property type="entry name" value="Metallophos"/>
    <property type="match status" value="1"/>
</dbReference>
<name>A0A537INI9_9BACT</name>
<dbReference type="InterPro" id="IPR029052">
    <property type="entry name" value="Metallo-depent_PP-like"/>
</dbReference>
<sequence>MARLSALLLLSVLNGAWVPPGLAQADPVIAAAGDIACDPADESFNGGAGATNACRMKATSDLMVEMNLAAVLALGDTQYGDGALPKFLRSYAVTWGRLKSITHPAAGNHDYGQPKASGYYTYFGPAAGDPTKGYYSYNLGAWHFIALNSNCDEVGGCQGGSPQELWLKADLAAHPAACTLAYWHHPRFSSGPHGSDRAYDAFWRDLYQAGADVVLVGHDHDYERFAPQDPAGAADPARGIRQFVVGTGGENHYALEARKPNSEVFNGSTFGVLVMTFHPKAYDWKFLPVSGGSFTDSGSAPCH</sequence>